<sequence length="52" mass="5621">MNPSHRSACSSGAVSSSGLRARHTVRAPPPLMSAFPASKEPVSPTRYHYIRN</sequence>
<name>A0A0D2LAZ4_HYPSF</name>
<dbReference type="AlphaFoldDB" id="A0A0D2LAZ4"/>
<feature type="non-terminal residue" evidence="2">
    <location>
        <position position="52"/>
    </location>
</feature>
<evidence type="ECO:0000256" key="1">
    <source>
        <dbReference type="SAM" id="MobiDB-lite"/>
    </source>
</evidence>
<dbReference type="Proteomes" id="UP000054270">
    <property type="component" value="Unassembled WGS sequence"/>
</dbReference>
<protein>
    <submittedName>
        <fullName evidence="2">Uncharacterized protein</fullName>
    </submittedName>
</protein>
<gene>
    <name evidence="2" type="ORF">HYPSUDRAFT_38870</name>
</gene>
<accession>A0A0D2LAZ4</accession>
<feature type="region of interest" description="Disordered" evidence="1">
    <location>
        <begin position="1"/>
        <end position="52"/>
    </location>
</feature>
<evidence type="ECO:0000313" key="3">
    <source>
        <dbReference type="Proteomes" id="UP000054270"/>
    </source>
</evidence>
<feature type="compositionally biased region" description="Low complexity" evidence="1">
    <location>
        <begin position="1"/>
        <end position="19"/>
    </location>
</feature>
<keyword evidence="3" id="KW-1185">Reference proteome</keyword>
<dbReference type="EMBL" id="KN817537">
    <property type="protein sequence ID" value="KJA24422.1"/>
    <property type="molecule type" value="Genomic_DNA"/>
</dbReference>
<proteinExistence type="predicted"/>
<reference evidence="3" key="1">
    <citation type="submission" date="2014-04" db="EMBL/GenBank/DDBJ databases">
        <title>Evolutionary Origins and Diversification of the Mycorrhizal Mutualists.</title>
        <authorList>
            <consortium name="DOE Joint Genome Institute"/>
            <consortium name="Mycorrhizal Genomics Consortium"/>
            <person name="Kohler A."/>
            <person name="Kuo A."/>
            <person name="Nagy L.G."/>
            <person name="Floudas D."/>
            <person name="Copeland A."/>
            <person name="Barry K.W."/>
            <person name="Cichocki N."/>
            <person name="Veneault-Fourrey C."/>
            <person name="LaButti K."/>
            <person name="Lindquist E.A."/>
            <person name="Lipzen A."/>
            <person name="Lundell T."/>
            <person name="Morin E."/>
            <person name="Murat C."/>
            <person name="Riley R."/>
            <person name="Ohm R."/>
            <person name="Sun H."/>
            <person name="Tunlid A."/>
            <person name="Henrissat B."/>
            <person name="Grigoriev I.V."/>
            <person name="Hibbett D.S."/>
            <person name="Martin F."/>
        </authorList>
    </citation>
    <scope>NUCLEOTIDE SEQUENCE [LARGE SCALE GENOMIC DNA]</scope>
    <source>
        <strain evidence="3">FD-334 SS-4</strain>
    </source>
</reference>
<organism evidence="2 3">
    <name type="scientific">Hypholoma sublateritium (strain FD-334 SS-4)</name>
    <dbReference type="NCBI Taxonomy" id="945553"/>
    <lineage>
        <taxon>Eukaryota</taxon>
        <taxon>Fungi</taxon>
        <taxon>Dikarya</taxon>
        <taxon>Basidiomycota</taxon>
        <taxon>Agaricomycotina</taxon>
        <taxon>Agaricomycetes</taxon>
        <taxon>Agaricomycetidae</taxon>
        <taxon>Agaricales</taxon>
        <taxon>Agaricineae</taxon>
        <taxon>Strophariaceae</taxon>
        <taxon>Hypholoma</taxon>
    </lineage>
</organism>
<evidence type="ECO:0000313" key="2">
    <source>
        <dbReference type="EMBL" id="KJA24422.1"/>
    </source>
</evidence>